<dbReference type="AlphaFoldDB" id="A0AAN6YVY6"/>
<keyword evidence="2" id="KW-1185">Reference proteome</keyword>
<dbReference type="GeneID" id="89933648"/>
<comment type="caution">
    <text evidence="1">The sequence shown here is derived from an EMBL/GenBank/DDBJ whole genome shotgun (WGS) entry which is preliminary data.</text>
</comment>
<gene>
    <name evidence="1" type="ORF">N656DRAFT_398383</name>
</gene>
<name>A0AAN6YVY6_9PEZI</name>
<dbReference type="RefSeq" id="XP_064673332.1">
    <property type="nucleotide sequence ID" value="XM_064809524.1"/>
</dbReference>
<sequence length="77" mass="8578">MLSSGTTWRTTPHPICSAISDSLMSIIATFTYLVLLSPLSHNGEPRSRWLRYPLEQEVADHAFATLPGIQSERVKHG</sequence>
<accession>A0AAN6YVY6</accession>
<protein>
    <submittedName>
        <fullName evidence="1">Uncharacterized protein</fullName>
    </submittedName>
</protein>
<evidence type="ECO:0000313" key="2">
    <source>
        <dbReference type="Proteomes" id="UP001302812"/>
    </source>
</evidence>
<proteinExistence type="predicted"/>
<dbReference type="EMBL" id="MU853334">
    <property type="protein sequence ID" value="KAK4115762.1"/>
    <property type="molecule type" value="Genomic_DNA"/>
</dbReference>
<organism evidence="1 2">
    <name type="scientific">Canariomyces notabilis</name>
    <dbReference type="NCBI Taxonomy" id="2074819"/>
    <lineage>
        <taxon>Eukaryota</taxon>
        <taxon>Fungi</taxon>
        <taxon>Dikarya</taxon>
        <taxon>Ascomycota</taxon>
        <taxon>Pezizomycotina</taxon>
        <taxon>Sordariomycetes</taxon>
        <taxon>Sordariomycetidae</taxon>
        <taxon>Sordariales</taxon>
        <taxon>Chaetomiaceae</taxon>
        <taxon>Canariomyces</taxon>
    </lineage>
</organism>
<dbReference type="Proteomes" id="UP001302812">
    <property type="component" value="Unassembled WGS sequence"/>
</dbReference>
<evidence type="ECO:0000313" key="1">
    <source>
        <dbReference type="EMBL" id="KAK4115762.1"/>
    </source>
</evidence>
<reference evidence="1" key="2">
    <citation type="submission" date="2023-05" db="EMBL/GenBank/DDBJ databases">
        <authorList>
            <consortium name="Lawrence Berkeley National Laboratory"/>
            <person name="Steindorff A."/>
            <person name="Hensen N."/>
            <person name="Bonometti L."/>
            <person name="Westerberg I."/>
            <person name="Brannstrom I.O."/>
            <person name="Guillou S."/>
            <person name="Cros-Aarteil S."/>
            <person name="Calhoun S."/>
            <person name="Haridas S."/>
            <person name="Kuo A."/>
            <person name="Mondo S."/>
            <person name="Pangilinan J."/>
            <person name="Riley R."/>
            <person name="Labutti K."/>
            <person name="Andreopoulos B."/>
            <person name="Lipzen A."/>
            <person name="Chen C."/>
            <person name="Yanf M."/>
            <person name="Daum C."/>
            <person name="Ng V."/>
            <person name="Clum A."/>
            <person name="Ohm R."/>
            <person name="Martin F."/>
            <person name="Silar P."/>
            <person name="Natvig D."/>
            <person name="Lalanne C."/>
            <person name="Gautier V."/>
            <person name="Ament-Velasquez S.L."/>
            <person name="Kruys A."/>
            <person name="Hutchinson M.I."/>
            <person name="Powell A.J."/>
            <person name="Barry K."/>
            <person name="Miller A.N."/>
            <person name="Grigoriev I.V."/>
            <person name="Debuchy R."/>
            <person name="Gladieux P."/>
            <person name="Thoren M.H."/>
            <person name="Johannesson H."/>
        </authorList>
    </citation>
    <scope>NUCLEOTIDE SEQUENCE</scope>
    <source>
        <strain evidence="1">CBS 508.74</strain>
    </source>
</reference>
<reference evidence="1" key="1">
    <citation type="journal article" date="2023" name="Mol. Phylogenet. Evol.">
        <title>Genome-scale phylogeny and comparative genomics of the fungal order Sordariales.</title>
        <authorList>
            <person name="Hensen N."/>
            <person name="Bonometti L."/>
            <person name="Westerberg I."/>
            <person name="Brannstrom I.O."/>
            <person name="Guillou S."/>
            <person name="Cros-Aarteil S."/>
            <person name="Calhoun S."/>
            <person name="Haridas S."/>
            <person name="Kuo A."/>
            <person name="Mondo S."/>
            <person name="Pangilinan J."/>
            <person name="Riley R."/>
            <person name="LaButti K."/>
            <person name="Andreopoulos B."/>
            <person name="Lipzen A."/>
            <person name="Chen C."/>
            <person name="Yan M."/>
            <person name="Daum C."/>
            <person name="Ng V."/>
            <person name="Clum A."/>
            <person name="Steindorff A."/>
            <person name="Ohm R.A."/>
            <person name="Martin F."/>
            <person name="Silar P."/>
            <person name="Natvig D.O."/>
            <person name="Lalanne C."/>
            <person name="Gautier V."/>
            <person name="Ament-Velasquez S.L."/>
            <person name="Kruys A."/>
            <person name="Hutchinson M.I."/>
            <person name="Powell A.J."/>
            <person name="Barry K."/>
            <person name="Miller A.N."/>
            <person name="Grigoriev I.V."/>
            <person name="Debuchy R."/>
            <person name="Gladieux P."/>
            <person name="Hiltunen Thoren M."/>
            <person name="Johannesson H."/>
        </authorList>
    </citation>
    <scope>NUCLEOTIDE SEQUENCE</scope>
    <source>
        <strain evidence="1">CBS 508.74</strain>
    </source>
</reference>